<reference evidence="2" key="1">
    <citation type="submission" date="2007-04" db="EMBL/GenBank/DDBJ databases">
        <title>Annotation of Pediculus humanus corporis strain USDA.</title>
        <authorList>
            <person name="Kirkness E."/>
            <person name="Hannick L."/>
            <person name="Hass B."/>
            <person name="Bruggner R."/>
            <person name="Lawson D."/>
            <person name="Bidwell S."/>
            <person name="Joardar V."/>
            <person name="Caler E."/>
            <person name="Walenz B."/>
            <person name="Inman J."/>
            <person name="Schobel S."/>
            <person name="Galinsky K."/>
            <person name="Amedeo P."/>
            <person name="Strausberg R."/>
        </authorList>
    </citation>
    <scope>NUCLEOTIDE SEQUENCE</scope>
    <source>
        <strain evidence="2">USDA</strain>
    </source>
</reference>
<dbReference type="EnsemblMetazoa" id="PHUM614090-RA">
    <property type="protein sequence ID" value="PHUM614090-PA"/>
    <property type="gene ID" value="PHUM614090"/>
</dbReference>
<dbReference type="AlphaFoldDB" id="E0W421"/>
<proteinExistence type="predicted"/>
<dbReference type="OrthoDB" id="7464898at2759"/>
<evidence type="ECO:0000313" key="2">
    <source>
        <dbReference type="EMBL" id="EEB20377.1"/>
    </source>
</evidence>
<keyword evidence="1" id="KW-0732">Signal</keyword>
<dbReference type="KEGG" id="phu:Phum_PHUM614090"/>
<dbReference type="VEuPathDB" id="VectorBase:PHUM614090"/>
<reference evidence="3" key="3">
    <citation type="submission" date="2020-05" db="UniProtKB">
        <authorList>
            <consortium name="EnsemblMetazoa"/>
        </authorList>
    </citation>
    <scope>IDENTIFICATION</scope>
    <source>
        <strain evidence="3">USDA</strain>
    </source>
</reference>
<dbReference type="Proteomes" id="UP000009046">
    <property type="component" value="Unassembled WGS sequence"/>
</dbReference>
<reference evidence="2" key="2">
    <citation type="submission" date="2007-04" db="EMBL/GenBank/DDBJ databases">
        <title>The genome of the human body louse.</title>
        <authorList>
            <consortium name="The Human Body Louse Genome Consortium"/>
            <person name="Kirkness E."/>
            <person name="Walenz B."/>
            <person name="Hass B."/>
            <person name="Bruggner R."/>
            <person name="Strausberg R."/>
        </authorList>
    </citation>
    <scope>NUCLEOTIDE SEQUENCE</scope>
    <source>
        <strain evidence="2">USDA</strain>
    </source>
</reference>
<evidence type="ECO:0000313" key="4">
    <source>
        <dbReference type="Proteomes" id="UP000009046"/>
    </source>
</evidence>
<dbReference type="InParanoid" id="E0W421"/>
<evidence type="ECO:0000256" key="1">
    <source>
        <dbReference type="SAM" id="SignalP"/>
    </source>
</evidence>
<dbReference type="CTD" id="8239776"/>
<feature type="chain" id="PRO_5014570313" evidence="1">
    <location>
        <begin position="20"/>
        <end position="129"/>
    </location>
</feature>
<accession>E0W421</accession>
<sequence>MVFFFFFFTVAWLSPVVHCGTIPDNGVYTFNYNKRTPLPEMTDVTSSENVYPIYQSGIPYKGNYQDVQKRAAFIIDRILKEIESANESNQLIDDWSPVTRKGKKKEPKRDRPGVYYKCYFNAISCFKRK</sequence>
<organism>
    <name type="scientific">Pediculus humanus subsp. corporis</name>
    <name type="common">Body louse</name>
    <dbReference type="NCBI Taxonomy" id="121224"/>
    <lineage>
        <taxon>Eukaryota</taxon>
        <taxon>Metazoa</taxon>
        <taxon>Ecdysozoa</taxon>
        <taxon>Arthropoda</taxon>
        <taxon>Hexapoda</taxon>
        <taxon>Insecta</taxon>
        <taxon>Pterygota</taxon>
        <taxon>Neoptera</taxon>
        <taxon>Paraneoptera</taxon>
        <taxon>Psocodea</taxon>
        <taxon>Troctomorpha</taxon>
        <taxon>Phthiraptera</taxon>
        <taxon>Anoplura</taxon>
        <taxon>Pediculidae</taxon>
        <taxon>Pediculus</taxon>
    </lineage>
</organism>
<dbReference type="RefSeq" id="XP_002433115.1">
    <property type="nucleotide sequence ID" value="XM_002433070.1"/>
</dbReference>
<dbReference type="HOGENOM" id="CLU_1951355_0_0_1"/>
<evidence type="ECO:0000313" key="3">
    <source>
        <dbReference type="EnsemblMetazoa" id="PHUM614090-PA"/>
    </source>
</evidence>
<keyword evidence="4" id="KW-1185">Reference proteome</keyword>
<name>E0W421_PEDHC</name>
<dbReference type="EMBL" id="AAZO01007504">
    <property type="status" value="NOT_ANNOTATED_CDS"/>
    <property type="molecule type" value="Genomic_DNA"/>
</dbReference>
<feature type="signal peptide" evidence="1">
    <location>
        <begin position="1"/>
        <end position="19"/>
    </location>
</feature>
<dbReference type="EMBL" id="DS235886">
    <property type="protein sequence ID" value="EEB20377.1"/>
    <property type="molecule type" value="Genomic_DNA"/>
</dbReference>
<protein>
    <submittedName>
        <fullName evidence="2 3">Uncharacterized protein</fullName>
    </submittedName>
</protein>
<gene>
    <name evidence="3" type="primary">8239776</name>
    <name evidence="2" type="ORF">Phum_PHUM614090</name>
</gene>
<dbReference type="GeneID" id="8239776"/>